<feature type="domain" description="VOC" evidence="1">
    <location>
        <begin position="10"/>
        <end position="127"/>
    </location>
</feature>
<dbReference type="PROSITE" id="PS51819">
    <property type="entry name" value="VOC"/>
    <property type="match status" value="1"/>
</dbReference>
<gene>
    <name evidence="2" type="ORF">SAMN05216243_2163</name>
</gene>
<evidence type="ECO:0000259" key="1">
    <source>
        <dbReference type="PROSITE" id="PS51819"/>
    </source>
</evidence>
<dbReference type="STRING" id="407036.SAMN05216243_2163"/>
<organism evidence="2 3">
    <name type="scientific">Sediminibacillus albus</name>
    <dbReference type="NCBI Taxonomy" id="407036"/>
    <lineage>
        <taxon>Bacteria</taxon>
        <taxon>Bacillati</taxon>
        <taxon>Bacillota</taxon>
        <taxon>Bacilli</taxon>
        <taxon>Bacillales</taxon>
        <taxon>Bacillaceae</taxon>
        <taxon>Sediminibacillus</taxon>
    </lineage>
</organism>
<keyword evidence="2" id="KW-0223">Dioxygenase</keyword>
<protein>
    <submittedName>
        <fullName evidence="2">Catechol 2,3-dioxygenase</fullName>
    </submittedName>
</protein>
<dbReference type="Pfam" id="PF00903">
    <property type="entry name" value="Glyoxalase"/>
    <property type="match status" value="1"/>
</dbReference>
<reference evidence="2 3" key="1">
    <citation type="submission" date="2016-10" db="EMBL/GenBank/DDBJ databases">
        <authorList>
            <person name="de Groot N.N."/>
        </authorList>
    </citation>
    <scope>NUCLEOTIDE SEQUENCE [LARGE SCALE GENOMIC DNA]</scope>
    <source>
        <strain evidence="2 3">CGMCC 1.6502</strain>
    </source>
</reference>
<accession>A0A1G8ZQC9</accession>
<dbReference type="GO" id="GO:0051213">
    <property type="term" value="F:dioxygenase activity"/>
    <property type="evidence" value="ECO:0007669"/>
    <property type="project" value="UniProtKB-KW"/>
</dbReference>
<evidence type="ECO:0000313" key="3">
    <source>
        <dbReference type="Proteomes" id="UP000198694"/>
    </source>
</evidence>
<keyword evidence="2" id="KW-0560">Oxidoreductase</keyword>
<dbReference type="InterPro" id="IPR037523">
    <property type="entry name" value="VOC_core"/>
</dbReference>
<dbReference type="RefSeq" id="WP_093213923.1">
    <property type="nucleotide sequence ID" value="NZ_FNFL01000003.1"/>
</dbReference>
<evidence type="ECO:0000313" key="2">
    <source>
        <dbReference type="EMBL" id="SDK17309.1"/>
    </source>
</evidence>
<dbReference type="Gene3D" id="3.10.180.10">
    <property type="entry name" value="2,3-Dihydroxybiphenyl 1,2-Dioxygenase, domain 1"/>
    <property type="match status" value="2"/>
</dbReference>
<keyword evidence="3" id="KW-1185">Reference proteome</keyword>
<dbReference type="OrthoDB" id="9792626at2"/>
<dbReference type="AlphaFoldDB" id="A0A1G8ZQC9"/>
<proteinExistence type="predicted"/>
<dbReference type="Proteomes" id="UP000198694">
    <property type="component" value="Unassembled WGS sequence"/>
</dbReference>
<dbReference type="InterPro" id="IPR029068">
    <property type="entry name" value="Glyas_Bleomycin-R_OHBP_Dase"/>
</dbReference>
<dbReference type="EMBL" id="FNFL01000003">
    <property type="protein sequence ID" value="SDK17309.1"/>
    <property type="molecule type" value="Genomic_DNA"/>
</dbReference>
<name>A0A1G8ZQC9_9BACI</name>
<dbReference type="PANTHER" id="PTHR43279:SF1">
    <property type="entry name" value="CATECHOL-2,3-DIOXYGENASE"/>
    <property type="match status" value="1"/>
</dbReference>
<dbReference type="SUPFAM" id="SSF54593">
    <property type="entry name" value="Glyoxalase/Bleomycin resistance protein/Dihydroxybiphenyl dioxygenase"/>
    <property type="match status" value="2"/>
</dbReference>
<sequence>MNQTNLTSFHIKRIDLLVSNLHRSLAFYQNVLGFTVKEQEKSTALLGTPGNTGLIYLQEDIHAEQPAAGMTGLYHFAILVPSRKDLASFLQQMIYQNEPLIGASDHHFSEAIYLEDPDGIGIEVYADREKESWRELNGELPIAADPLDAKDLLSHAAKWNGFPHGTTIGHLHFHVSTLAEARSFYVDAIGLAPTIEVGRQLLFVSAAGYHHHIGLNTWKGEGAVPAGERTIGLKKVYVQTSAEDIEHLTAQGAINAETGQARDPFHINYQFLK</sequence>
<dbReference type="InterPro" id="IPR004360">
    <property type="entry name" value="Glyas_Fos-R_dOase_dom"/>
</dbReference>
<dbReference type="PANTHER" id="PTHR43279">
    <property type="entry name" value="CATECHOL-2,3-DIOXYGENASE"/>
    <property type="match status" value="1"/>
</dbReference>